<reference evidence="1 2" key="1">
    <citation type="submission" date="2012-11" db="EMBL/GenBank/DDBJ databases">
        <title>Whole genome sequence of Gluconacetobacter xylinus NBRC 13693.</title>
        <authorList>
            <person name="Azuma Y."/>
            <person name="Higashiura N."/>
            <person name="Hirakawa H."/>
            <person name="Matsushita K."/>
        </authorList>
    </citation>
    <scope>NUCLEOTIDE SEQUENCE [LARGE SCALE GENOMIC DNA]</scope>
    <source>
        <strain evidence="1 2">NBRC 13693</strain>
    </source>
</reference>
<dbReference type="AlphaFoldDB" id="A0A0D6QDI0"/>
<evidence type="ECO:0000313" key="2">
    <source>
        <dbReference type="Proteomes" id="UP000032683"/>
    </source>
</evidence>
<protein>
    <submittedName>
        <fullName evidence="1">Uncharacterized protein</fullName>
    </submittedName>
</protein>
<sequence>MCPDQMITVIATGGQVFRFWIMHLPDVPLGRGVGAWRAACTTVFSNAYANQNKPFEDVQPNADDGMNRQLHDVLRRNVTVWLTGA</sequence>
<gene>
    <name evidence="1" type="ORF">Gxy13693_090_011</name>
</gene>
<dbReference type="EMBL" id="BANJ01000090">
    <property type="protein sequence ID" value="GAO01041.1"/>
    <property type="molecule type" value="Genomic_DNA"/>
</dbReference>
<comment type="caution">
    <text evidence="1">The sequence shown here is derived from an EMBL/GenBank/DDBJ whole genome shotgun (WGS) entry which is preliminary data.</text>
</comment>
<name>A0A0D6QDI0_KOMXY</name>
<organism evidence="1 2">
    <name type="scientific">Komagataeibacter xylinus NBRC 13693</name>
    <dbReference type="NCBI Taxonomy" id="1234668"/>
    <lineage>
        <taxon>Bacteria</taxon>
        <taxon>Pseudomonadati</taxon>
        <taxon>Pseudomonadota</taxon>
        <taxon>Alphaproteobacteria</taxon>
        <taxon>Acetobacterales</taxon>
        <taxon>Acetobacteraceae</taxon>
        <taxon>Komagataeibacter</taxon>
    </lineage>
</organism>
<proteinExistence type="predicted"/>
<evidence type="ECO:0000313" key="1">
    <source>
        <dbReference type="EMBL" id="GAO01041.1"/>
    </source>
</evidence>
<accession>A0A0D6QDI0</accession>
<dbReference type="Proteomes" id="UP000032683">
    <property type="component" value="Unassembled WGS sequence"/>
</dbReference>